<dbReference type="GeneID" id="41960140"/>
<name>A0A6P8B7P1_PYRGI</name>
<evidence type="ECO:0000256" key="1">
    <source>
        <dbReference type="SAM" id="MobiDB-lite"/>
    </source>
</evidence>
<dbReference type="Proteomes" id="UP000515153">
    <property type="component" value="Chromosome I"/>
</dbReference>
<dbReference type="AlphaFoldDB" id="A0A6P8B7P1"/>
<proteinExistence type="predicted"/>
<sequence>MANPALAAGRRVPVKRPQSRTRAPDPPKEDRKPISCVVKMCESVGDGKRSKVRCIERQKLYPGGSHTFQEDGKNSITVSLDGNCNKSLSGRTNNPRIGFVVEKLYRPEDPLLAAISKYFEPPRAPHYQ</sequence>
<evidence type="ECO:0000313" key="3">
    <source>
        <dbReference type="RefSeq" id="XP_030983232.1"/>
    </source>
</evidence>
<gene>
    <name evidence="3" type="ORF">PgNI_05196</name>
</gene>
<accession>A0A6P8B7P1</accession>
<protein>
    <submittedName>
        <fullName evidence="3">Uncharacterized protein</fullName>
    </submittedName>
</protein>
<organism evidence="2 3">
    <name type="scientific">Pyricularia grisea</name>
    <name type="common">Crabgrass-specific blast fungus</name>
    <name type="synonym">Magnaporthe grisea</name>
    <dbReference type="NCBI Taxonomy" id="148305"/>
    <lineage>
        <taxon>Eukaryota</taxon>
        <taxon>Fungi</taxon>
        <taxon>Dikarya</taxon>
        <taxon>Ascomycota</taxon>
        <taxon>Pezizomycotina</taxon>
        <taxon>Sordariomycetes</taxon>
        <taxon>Sordariomycetidae</taxon>
        <taxon>Magnaporthales</taxon>
        <taxon>Pyriculariaceae</taxon>
        <taxon>Pyricularia</taxon>
    </lineage>
</organism>
<evidence type="ECO:0000313" key="2">
    <source>
        <dbReference type="Proteomes" id="UP000515153"/>
    </source>
</evidence>
<dbReference type="KEGG" id="pgri:PgNI_05196"/>
<reference evidence="3" key="2">
    <citation type="submission" date="2019-10" db="EMBL/GenBank/DDBJ databases">
        <authorList>
            <consortium name="NCBI Genome Project"/>
        </authorList>
    </citation>
    <scope>NUCLEOTIDE SEQUENCE</scope>
    <source>
        <strain evidence="3">NI907</strain>
    </source>
</reference>
<reference evidence="3" key="3">
    <citation type="submission" date="2025-08" db="UniProtKB">
        <authorList>
            <consortium name="RefSeq"/>
        </authorList>
    </citation>
    <scope>IDENTIFICATION</scope>
    <source>
        <strain evidence="3">NI907</strain>
    </source>
</reference>
<dbReference type="RefSeq" id="XP_030983232.1">
    <property type="nucleotide sequence ID" value="XM_031125231.1"/>
</dbReference>
<feature type="compositionally biased region" description="Basic and acidic residues" evidence="1">
    <location>
        <begin position="22"/>
        <end position="32"/>
    </location>
</feature>
<reference evidence="2 3" key="1">
    <citation type="journal article" date="2019" name="Mol. Biol. Evol.">
        <title>Blast fungal genomes show frequent chromosomal changes, gene gains and losses, and effector gene turnover.</title>
        <authorList>
            <person name="Gomez Luciano L.B."/>
            <person name="Jason Tsai I."/>
            <person name="Chuma I."/>
            <person name="Tosa Y."/>
            <person name="Chen Y.H."/>
            <person name="Li J.Y."/>
            <person name="Li M.Y."/>
            <person name="Jade Lu M.Y."/>
            <person name="Nakayashiki H."/>
            <person name="Li W.H."/>
        </authorList>
    </citation>
    <scope>NUCLEOTIDE SEQUENCE [LARGE SCALE GENOMIC DNA]</scope>
    <source>
        <strain evidence="2 3">NI907</strain>
    </source>
</reference>
<keyword evidence="2" id="KW-1185">Reference proteome</keyword>
<feature type="region of interest" description="Disordered" evidence="1">
    <location>
        <begin position="1"/>
        <end position="32"/>
    </location>
</feature>